<name>A0A979GKF5_ECOSE</name>
<geneLocation type="plasmid" evidence="1 2">
    <name>pSE11-1</name>
</geneLocation>
<dbReference type="EMBL" id="AP009241">
    <property type="protein sequence ID" value="BAG80226.1"/>
    <property type="molecule type" value="Genomic_DNA"/>
</dbReference>
<accession>A0A979GKF5</accession>
<reference evidence="1 2" key="1">
    <citation type="journal article" date="2008" name="DNA Res.">
        <title>Complete genome sequence and comparative analysis of the wild-type commensal Escherichia coli strain SE11 isolated from a healthy adult.</title>
        <authorList>
            <person name="Oshima K."/>
            <person name="Toh H."/>
            <person name="Ogura Y."/>
            <person name="Sasamoto H."/>
            <person name="Morita H."/>
            <person name="Park S.-H."/>
            <person name="Ooka T."/>
            <person name="Iyoda S."/>
            <person name="Taylor T.D."/>
            <person name="Hayashi T."/>
            <person name="Itoh K."/>
            <person name="Hattori M."/>
        </authorList>
    </citation>
    <scope>NUCLEOTIDE SEQUENCE [LARGE SCALE GENOMIC DNA]</scope>
    <source>
        <strain evidence="1 2">SE11</strain>
    </source>
</reference>
<protein>
    <recommendedName>
        <fullName evidence="3">YdfA protein</fullName>
    </recommendedName>
</protein>
<evidence type="ECO:0008006" key="3">
    <source>
        <dbReference type="Google" id="ProtNLM"/>
    </source>
</evidence>
<proteinExistence type="predicted"/>
<organism evidence="1 2">
    <name type="scientific">Escherichia coli (strain SE11)</name>
    <dbReference type="NCBI Taxonomy" id="409438"/>
    <lineage>
        <taxon>Bacteria</taxon>
        <taxon>Pseudomonadati</taxon>
        <taxon>Pseudomonadota</taxon>
        <taxon>Gammaproteobacteria</taxon>
        <taxon>Enterobacterales</taxon>
        <taxon>Enterobacteriaceae</taxon>
        <taxon>Escherichia</taxon>
    </lineage>
</organism>
<evidence type="ECO:0000313" key="1">
    <source>
        <dbReference type="EMBL" id="BAG80226.1"/>
    </source>
</evidence>
<evidence type="ECO:0000313" key="2">
    <source>
        <dbReference type="Proteomes" id="UP000008199"/>
    </source>
</evidence>
<keyword evidence="1" id="KW-0614">Plasmid</keyword>
<dbReference type="AlphaFoldDB" id="A0A979GKF5"/>
<dbReference type="Proteomes" id="UP000008199">
    <property type="component" value="Plasmid pSE11-1"/>
</dbReference>
<sequence length="87" mass="10159">MDQEMTFSLSYEQLTRFAEKRIRECNLDSQGAIYLCESAKAKAGAVLIFWHELAINGYASMNAIKRQELIDADFQRLRNLIWPEDDR</sequence>
<gene>
    <name evidence="1" type="ordered locus">ECSE_P1-0023</name>
</gene>
<dbReference type="RefSeq" id="WP_000371886.1">
    <property type="nucleotide sequence ID" value="NC_011419.1"/>
</dbReference>
<dbReference type="KEGG" id="ecy:ECSE_P1-0023"/>